<dbReference type="PROSITE" id="PS00420">
    <property type="entry name" value="SRCR_1"/>
    <property type="match status" value="2"/>
</dbReference>
<dbReference type="Pfam" id="PF00530">
    <property type="entry name" value="SRCR"/>
    <property type="match status" value="3"/>
</dbReference>
<keyword evidence="13" id="KW-1185">Reference proteome</keyword>
<proteinExistence type="predicted"/>
<dbReference type="InterPro" id="IPR036772">
    <property type="entry name" value="SRCR-like_dom_sf"/>
</dbReference>
<dbReference type="PRINTS" id="PR00258">
    <property type="entry name" value="SPERACTRCPTR"/>
</dbReference>
<keyword evidence="3 9" id="KW-1015">Disulfide bond</keyword>
<feature type="disulfide bond" evidence="9">
    <location>
        <begin position="325"/>
        <end position="335"/>
    </location>
</feature>
<accession>A0A673FLW5</accession>
<protein>
    <recommendedName>
        <fullName evidence="8">Soluble scavenger receptor cysteine-rich domain-containing protein SSC5D</fullName>
    </recommendedName>
</protein>
<feature type="disulfide bond" evidence="9">
    <location>
        <begin position="214"/>
        <end position="224"/>
    </location>
</feature>
<reference evidence="12" key="1">
    <citation type="submission" date="2025-08" db="UniProtKB">
        <authorList>
            <consortium name="Ensembl"/>
        </authorList>
    </citation>
    <scope>IDENTIFICATION</scope>
</reference>
<feature type="disulfide bond" evidence="9">
    <location>
        <begin position="170"/>
        <end position="234"/>
    </location>
</feature>
<evidence type="ECO:0000256" key="6">
    <source>
        <dbReference type="ARBA" id="ARBA00058074"/>
    </source>
</evidence>
<feature type="disulfide bond" evidence="9">
    <location>
        <begin position="67"/>
        <end position="131"/>
    </location>
</feature>
<keyword evidence="1 10" id="KW-0732">Signal</keyword>
<evidence type="ECO:0000313" key="12">
    <source>
        <dbReference type="Ensembl" id="ENSSRHP00000001643.1"/>
    </source>
</evidence>
<dbReference type="SUPFAM" id="SSF56487">
    <property type="entry name" value="SRCR-like"/>
    <property type="match status" value="3"/>
</dbReference>
<comment type="subunit">
    <text evidence="7">Interacts with LGALS1 and laminin.</text>
</comment>
<feature type="domain" description="SRCR" evidence="11">
    <location>
        <begin position="252"/>
        <end position="355"/>
    </location>
</feature>
<feature type="chain" id="PRO_5025604010" description="Soluble scavenger receptor cysteine-rich domain-containing protein SSC5D" evidence="10">
    <location>
        <begin position="17"/>
        <end position="430"/>
    </location>
</feature>
<evidence type="ECO:0000256" key="7">
    <source>
        <dbReference type="ARBA" id="ARBA00064153"/>
    </source>
</evidence>
<dbReference type="Gene3D" id="3.10.250.10">
    <property type="entry name" value="SRCR-like domain"/>
    <property type="match status" value="3"/>
</dbReference>
<feature type="signal peptide" evidence="10">
    <location>
        <begin position="1"/>
        <end position="16"/>
    </location>
</feature>
<name>A0A673FLW5_9TELE</name>
<evidence type="ECO:0000256" key="9">
    <source>
        <dbReference type="PROSITE-ProRule" id="PRU00196"/>
    </source>
</evidence>
<dbReference type="SMART" id="SM00202">
    <property type="entry name" value="SR"/>
    <property type="match status" value="3"/>
</dbReference>
<dbReference type="Proteomes" id="UP000472270">
    <property type="component" value="Unassembled WGS sequence"/>
</dbReference>
<sequence length="430" mass="46611">LFLYFSLVSTLILVSGTCNFVSFPRQIQWFLGNTISSASESIRLVNGNNSCSGRLEVFYYSRWGTVCDDGWDLLDAAVVCKEMGCGDAIEAKSGAFFRPGSGNVLMSNIACVGNEPTLSSCSSKKLGEFICGYSKHAGVICRSLVRLVNGSHSCSGRVEVFNDGQWGTVCDNGWDHSDAAVICKEMGCGDVFEQRIGGYFSQGSGPVWLSDVQCSYSETTLRHCNLQGWGQNSCGHEKDAAVRSLYHNLGRIKLENGFNACSGRVEIFYYPWGSPVLGTVCDNSWDLSDAAVVCREMGCGDAIAAKSAAYFGQGGGPVWLNDVNCVGNELTLAACESKKTEDYNLHYKDAGVICQCKLFHCHACKNIEKKILSFEPQLHDVNGNHPRALPRTVPAQRSGKFLLYRFVLSNGGIPGLKIRRVGGGSDTGCK</sequence>
<keyword evidence="4" id="KW-0675">Receptor</keyword>
<keyword evidence="5" id="KW-0325">Glycoprotein</keyword>
<dbReference type="PROSITE" id="PS50287">
    <property type="entry name" value="SRCR_2"/>
    <property type="match status" value="3"/>
</dbReference>
<evidence type="ECO:0000256" key="5">
    <source>
        <dbReference type="ARBA" id="ARBA00023180"/>
    </source>
</evidence>
<evidence type="ECO:0000313" key="13">
    <source>
        <dbReference type="Proteomes" id="UP000472270"/>
    </source>
</evidence>
<dbReference type="PANTHER" id="PTHR48071">
    <property type="entry name" value="SRCR DOMAIN-CONTAINING PROTEIN"/>
    <property type="match status" value="1"/>
</dbReference>
<organism evidence="12 13">
    <name type="scientific">Sinocyclocheilus rhinocerous</name>
    <dbReference type="NCBI Taxonomy" id="307959"/>
    <lineage>
        <taxon>Eukaryota</taxon>
        <taxon>Metazoa</taxon>
        <taxon>Chordata</taxon>
        <taxon>Craniata</taxon>
        <taxon>Vertebrata</taxon>
        <taxon>Euteleostomi</taxon>
        <taxon>Actinopterygii</taxon>
        <taxon>Neopterygii</taxon>
        <taxon>Teleostei</taxon>
        <taxon>Ostariophysi</taxon>
        <taxon>Cypriniformes</taxon>
        <taxon>Cyprinidae</taxon>
        <taxon>Cyprininae</taxon>
        <taxon>Sinocyclocheilus</taxon>
    </lineage>
</organism>
<comment type="caution">
    <text evidence="9">Lacks conserved residue(s) required for the propagation of feature annotation.</text>
</comment>
<evidence type="ECO:0000256" key="3">
    <source>
        <dbReference type="ARBA" id="ARBA00023157"/>
    </source>
</evidence>
<evidence type="ECO:0000256" key="4">
    <source>
        <dbReference type="ARBA" id="ARBA00023170"/>
    </source>
</evidence>
<keyword evidence="2" id="KW-0677">Repeat</keyword>
<dbReference type="Ensembl" id="ENSSRHT00000001710.1">
    <property type="protein sequence ID" value="ENSSRHP00000001643.1"/>
    <property type="gene ID" value="ENSSRHG00000001155.1"/>
</dbReference>
<evidence type="ECO:0000256" key="10">
    <source>
        <dbReference type="SAM" id="SignalP"/>
    </source>
</evidence>
<feature type="disulfide bond" evidence="9">
    <location>
        <begin position="111"/>
        <end position="121"/>
    </location>
</feature>
<feature type="disulfide bond" evidence="9">
    <location>
        <begin position="80"/>
        <end position="141"/>
    </location>
</feature>
<comment type="function">
    <text evidence="6">Binds to extracellular matrix proteins. Binds to pathogen-associated molecular patterns (PAMPs) present on the cell walls of Gram-positive and Gram-negative bacteria and fungi, behaving as a pattern recognition receptor (PRR). Induces bacterial and fungal aggregation and subsequent inhibition of PAMP-induced cytokine release. Does not possess intrinsic bactericidal activity. May play a role in the innate defense and homeostasis of certain epithelial surfaces.</text>
</comment>
<dbReference type="PANTHER" id="PTHR48071:SF18">
    <property type="entry name" value="DELETED IN MALIGNANT BRAIN TUMORS 1 PROTEIN-RELATED"/>
    <property type="match status" value="1"/>
</dbReference>
<dbReference type="GO" id="GO:0016020">
    <property type="term" value="C:membrane"/>
    <property type="evidence" value="ECO:0007669"/>
    <property type="project" value="InterPro"/>
</dbReference>
<reference evidence="12" key="2">
    <citation type="submission" date="2025-09" db="UniProtKB">
        <authorList>
            <consortium name="Ensembl"/>
        </authorList>
    </citation>
    <scope>IDENTIFICATION</scope>
</reference>
<evidence type="ECO:0000256" key="2">
    <source>
        <dbReference type="ARBA" id="ARBA00022737"/>
    </source>
</evidence>
<evidence type="ECO:0000259" key="11">
    <source>
        <dbReference type="PROSITE" id="PS50287"/>
    </source>
</evidence>
<evidence type="ECO:0000256" key="8">
    <source>
        <dbReference type="ARBA" id="ARBA00069168"/>
    </source>
</evidence>
<evidence type="ECO:0000256" key="1">
    <source>
        <dbReference type="ARBA" id="ARBA00022729"/>
    </source>
</evidence>
<dbReference type="InterPro" id="IPR001190">
    <property type="entry name" value="SRCR"/>
</dbReference>
<feature type="domain" description="SRCR" evidence="11">
    <location>
        <begin position="145"/>
        <end position="245"/>
    </location>
</feature>
<feature type="domain" description="SRCR" evidence="11">
    <location>
        <begin position="42"/>
        <end position="142"/>
    </location>
</feature>
<dbReference type="AlphaFoldDB" id="A0A673FLW5"/>
<dbReference type="FunFam" id="3.10.250.10:FF:000007">
    <property type="entry name" value="Soluble scavenger receptor cysteine-rich domain-containing protein SSC5D"/>
    <property type="match status" value="3"/>
</dbReference>